<evidence type="ECO:0000313" key="3">
    <source>
        <dbReference type="Proteomes" id="UP000830729"/>
    </source>
</evidence>
<dbReference type="InterPro" id="IPR036388">
    <property type="entry name" value="WH-like_DNA-bd_sf"/>
</dbReference>
<protein>
    <submittedName>
        <fullName evidence="2">Uncharacterized protein</fullName>
    </submittedName>
</protein>
<sequence>MENDTETPGAAEPPGDEALRTSGHVERTILHHMTGEDPERSAPTTVSGVLDDVAAVIERGDYANIGPKGAAGATVRKSTIRRTFSQLAEKGLVRRVEDLAASELRDSRFDLGPLDADGAAEVPAAYARTSDDARVTDWVLTDEGRREVERLDARYAAELDELAARYGRPRGETTDRVDA</sequence>
<proteinExistence type="predicted"/>
<feature type="region of interest" description="Disordered" evidence="1">
    <location>
        <begin position="1"/>
        <end position="24"/>
    </location>
</feature>
<organism evidence="2 3">
    <name type="scientific">Halorussus limi</name>
    <dbReference type="NCBI Taxonomy" id="2938695"/>
    <lineage>
        <taxon>Archaea</taxon>
        <taxon>Methanobacteriati</taxon>
        <taxon>Methanobacteriota</taxon>
        <taxon>Stenosarchaea group</taxon>
        <taxon>Halobacteria</taxon>
        <taxon>Halobacteriales</taxon>
        <taxon>Haladaptataceae</taxon>
        <taxon>Halorussus</taxon>
    </lineage>
</organism>
<evidence type="ECO:0000313" key="2">
    <source>
        <dbReference type="EMBL" id="UPV75848.1"/>
    </source>
</evidence>
<reference evidence="2 3" key="1">
    <citation type="submission" date="2022-04" db="EMBL/GenBank/DDBJ databases">
        <title>Diverse halophilic archaea isolated from saline environments.</title>
        <authorList>
            <person name="Cui H.-L."/>
        </authorList>
    </citation>
    <scope>NUCLEOTIDE SEQUENCE [LARGE SCALE GENOMIC DNA]</scope>
    <source>
        <strain evidence="2 3">XZYJT49</strain>
    </source>
</reference>
<dbReference type="GeneID" id="72184981"/>
<name>A0A8U0HY51_9EURY</name>
<gene>
    <name evidence="2" type="ORF">M0R89_07240</name>
</gene>
<dbReference type="KEGG" id="halx:M0R89_07240"/>
<keyword evidence="3" id="KW-1185">Reference proteome</keyword>
<dbReference type="Gene3D" id="1.10.10.10">
    <property type="entry name" value="Winged helix-like DNA-binding domain superfamily/Winged helix DNA-binding domain"/>
    <property type="match status" value="1"/>
</dbReference>
<dbReference type="EMBL" id="CP096659">
    <property type="protein sequence ID" value="UPV75848.1"/>
    <property type="molecule type" value="Genomic_DNA"/>
</dbReference>
<dbReference type="AlphaFoldDB" id="A0A8U0HY51"/>
<dbReference type="RefSeq" id="WP_248651885.1">
    <property type="nucleotide sequence ID" value="NZ_CP096659.1"/>
</dbReference>
<dbReference type="Proteomes" id="UP000830729">
    <property type="component" value="Chromosome"/>
</dbReference>
<accession>A0A8U0HY51</accession>
<evidence type="ECO:0000256" key="1">
    <source>
        <dbReference type="SAM" id="MobiDB-lite"/>
    </source>
</evidence>